<dbReference type="Gramene" id="QL04p017600:mrna">
    <property type="protein sequence ID" value="QL04p017600:mrna"/>
    <property type="gene ID" value="QL04p017600"/>
</dbReference>
<reference evidence="1" key="2">
    <citation type="submission" date="2021-01" db="UniProtKB">
        <authorList>
            <consortium name="EnsemblPlants"/>
        </authorList>
    </citation>
    <scope>IDENTIFICATION</scope>
</reference>
<organism evidence="1 2">
    <name type="scientific">Quercus lobata</name>
    <name type="common">Valley oak</name>
    <dbReference type="NCBI Taxonomy" id="97700"/>
    <lineage>
        <taxon>Eukaryota</taxon>
        <taxon>Viridiplantae</taxon>
        <taxon>Streptophyta</taxon>
        <taxon>Embryophyta</taxon>
        <taxon>Tracheophyta</taxon>
        <taxon>Spermatophyta</taxon>
        <taxon>Magnoliopsida</taxon>
        <taxon>eudicotyledons</taxon>
        <taxon>Gunneridae</taxon>
        <taxon>Pentapetalae</taxon>
        <taxon>rosids</taxon>
        <taxon>fabids</taxon>
        <taxon>Fagales</taxon>
        <taxon>Fagaceae</taxon>
        <taxon>Quercus</taxon>
    </lineage>
</organism>
<dbReference type="EnsemblPlants" id="QL04p017600:mrna">
    <property type="protein sequence ID" value="QL04p017600:mrna"/>
    <property type="gene ID" value="QL04p017600"/>
</dbReference>
<proteinExistence type="predicted"/>
<dbReference type="EMBL" id="LRBV02000004">
    <property type="status" value="NOT_ANNOTATED_CDS"/>
    <property type="molecule type" value="Genomic_DNA"/>
</dbReference>
<protein>
    <submittedName>
        <fullName evidence="1">Uncharacterized protein</fullName>
    </submittedName>
</protein>
<sequence length="153" mass="17120">MASPVGDALRSHRIRLESNRTIIGVLGSECLDRRSSHRAWIGDRESGSALVANRRAWIGVLLTVLGSETESGSALVVDQRAWIGVLGSAFFSSCLDQSSSRRRAPCLDRKFKKFGIERSENLGIERSFRETLKQSLMSGERERLVSGEWRERV</sequence>
<evidence type="ECO:0000313" key="1">
    <source>
        <dbReference type="EnsemblPlants" id="QL04p017600:mrna"/>
    </source>
</evidence>
<dbReference type="AlphaFoldDB" id="A0A7N2LDL7"/>
<evidence type="ECO:0000313" key="2">
    <source>
        <dbReference type="Proteomes" id="UP000594261"/>
    </source>
</evidence>
<keyword evidence="2" id="KW-1185">Reference proteome</keyword>
<dbReference type="Proteomes" id="UP000594261">
    <property type="component" value="Chromosome 4"/>
</dbReference>
<name>A0A7N2LDL7_QUELO</name>
<accession>A0A7N2LDL7</accession>
<reference evidence="1 2" key="1">
    <citation type="journal article" date="2016" name="G3 (Bethesda)">
        <title>First Draft Assembly and Annotation of the Genome of a California Endemic Oak Quercus lobata Nee (Fagaceae).</title>
        <authorList>
            <person name="Sork V.L."/>
            <person name="Fitz-Gibbon S.T."/>
            <person name="Puiu D."/>
            <person name="Crepeau M."/>
            <person name="Gugger P.F."/>
            <person name="Sherman R."/>
            <person name="Stevens K."/>
            <person name="Langley C.H."/>
            <person name="Pellegrini M."/>
            <person name="Salzberg S.L."/>
        </authorList>
    </citation>
    <scope>NUCLEOTIDE SEQUENCE [LARGE SCALE GENOMIC DNA]</scope>
    <source>
        <strain evidence="1 2">cv. SW786</strain>
    </source>
</reference>
<dbReference type="InParanoid" id="A0A7N2LDL7"/>